<protein>
    <submittedName>
        <fullName evidence="14">Melanin concentrating hormone receptor 2b</fullName>
    </submittedName>
</protein>
<dbReference type="EMBL" id="AFYH01012222">
    <property type="status" value="NOT_ANNOTATED_CDS"/>
    <property type="molecule type" value="Genomic_DNA"/>
</dbReference>
<feature type="transmembrane region" description="Helical" evidence="12">
    <location>
        <begin position="147"/>
        <end position="169"/>
    </location>
</feature>
<evidence type="ECO:0000256" key="10">
    <source>
        <dbReference type="RuleBase" id="RU000688"/>
    </source>
</evidence>
<dbReference type="GeneTree" id="ENSGT00940000166166"/>
<name>H3B4D5_LATCH</name>
<evidence type="ECO:0000259" key="13">
    <source>
        <dbReference type="PROSITE" id="PS50262"/>
    </source>
</evidence>
<keyword evidence="15" id="KW-1185">Reference proteome</keyword>
<feature type="domain" description="G-protein coupled receptors family 1 profile" evidence="13">
    <location>
        <begin position="80"/>
        <end position="326"/>
    </location>
</feature>
<evidence type="ECO:0000256" key="2">
    <source>
        <dbReference type="ARBA" id="ARBA00022475"/>
    </source>
</evidence>
<dbReference type="InParanoid" id="H3B4D5"/>
<keyword evidence="7 10" id="KW-0675">Receptor</keyword>
<dbReference type="AlphaFoldDB" id="H3B4D5"/>
<accession>H3B4D5</accession>
<evidence type="ECO:0000256" key="6">
    <source>
        <dbReference type="ARBA" id="ARBA00023136"/>
    </source>
</evidence>
<evidence type="ECO:0000256" key="12">
    <source>
        <dbReference type="SAM" id="Phobius"/>
    </source>
</evidence>
<feature type="transmembrane region" description="Helical" evidence="12">
    <location>
        <begin position="68"/>
        <end position="89"/>
    </location>
</feature>
<keyword evidence="4 12" id="KW-1133">Transmembrane helix</keyword>
<dbReference type="Ensembl" id="ENSLACT00000016874.1">
    <property type="protein sequence ID" value="ENSLACP00000016756.1"/>
    <property type="gene ID" value="ENSLACG00000014763.1"/>
</dbReference>
<proteinExistence type="inferred from homology"/>
<dbReference type="GO" id="GO:0042923">
    <property type="term" value="F:neuropeptide binding"/>
    <property type="evidence" value="ECO:0007669"/>
    <property type="project" value="TreeGrafter"/>
</dbReference>
<dbReference type="PROSITE" id="PS00237">
    <property type="entry name" value="G_PROTEIN_RECEP_F1_1"/>
    <property type="match status" value="1"/>
</dbReference>
<dbReference type="GO" id="GO:0120302">
    <property type="term" value="P:background adaptation"/>
    <property type="evidence" value="ECO:0007669"/>
    <property type="project" value="Ensembl"/>
</dbReference>
<dbReference type="GO" id="GO:0004930">
    <property type="term" value="F:G protein-coupled receptor activity"/>
    <property type="evidence" value="ECO:0007669"/>
    <property type="project" value="UniProtKB-KW"/>
</dbReference>
<keyword evidence="2" id="KW-1003">Cell membrane</keyword>
<feature type="region of interest" description="Disordered" evidence="11">
    <location>
        <begin position="355"/>
        <end position="375"/>
    </location>
</feature>
<dbReference type="PRINTS" id="PR01783">
    <property type="entry name" value="MCHRECEPTOR"/>
</dbReference>
<dbReference type="Pfam" id="PF00001">
    <property type="entry name" value="7tm_1"/>
    <property type="match status" value="1"/>
</dbReference>
<evidence type="ECO:0000256" key="7">
    <source>
        <dbReference type="ARBA" id="ARBA00023170"/>
    </source>
</evidence>
<keyword evidence="8" id="KW-0325">Glycoprotein</keyword>
<keyword evidence="6 12" id="KW-0472">Membrane</keyword>
<feature type="transmembrane region" description="Helical" evidence="12">
    <location>
        <begin position="101"/>
        <end position="123"/>
    </location>
</feature>
<dbReference type="STRING" id="7897.ENSLACP00000016756"/>
<evidence type="ECO:0000313" key="14">
    <source>
        <dbReference type="Ensembl" id="ENSLACP00000016756.1"/>
    </source>
</evidence>
<sequence>MELFASLISTAVEVSKDVNFSSLSKGNFSNQSLGLYELAPWNSSQVDTRVAQGAGHAISPAISLLLPMVYTLICVSGVLANALVISIVLTSKQKHISDLYILNLGIADLLFLVGMPFIIHQLIQEKGWVFGEFLCRAVTAIDLNNQFTSVVIVTVLCIDRYIAVVYSATASQIRTVRCTSVINASAWVCSLLLSTPAMLYSKVHRENSTEICLIELPVPQSIYWYTLYQSALAFIIPVLIITILYSLTLHHLSKVMKKVQKKSSTRSRKVTRMALAIIITFLICWTPFHVVQLVNLTATPSRTFYYLNQFSICLSYAHSCVNPILIIFFTEFFKEKLSNSRYCRFLLAWQKPKSSCGGPDQLSPETSPESANTALPCRRRPMGIPIQSSTVITTGVSSLEESSTL</sequence>
<dbReference type="PANTHER" id="PTHR24229">
    <property type="entry name" value="NEUROPEPTIDES RECEPTOR"/>
    <property type="match status" value="1"/>
</dbReference>
<comment type="subcellular location">
    <subcellularLocation>
        <location evidence="1">Cell membrane</location>
        <topology evidence="1">Multi-pass membrane protein</topology>
    </subcellularLocation>
</comment>
<feature type="transmembrane region" description="Helical" evidence="12">
    <location>
        <begin position="181"/>
        <end position="200"/>
    </location>
</feature>
<feature type="transmembrane region" description="Helical" evidence="12">
    <location>
        <begin position="273"/>
        <end position="294"/>
    </location>
</feature>
<dbReference type="eggNOG" id="KOG3656">
    <property type="taxonomic scope" value="Eukaryota"/>
</dbReference>
<comment type="similarity">
    <text evidence="10">Belongs to the G-protein coupled receptor 1 family.</text>
</comment>
<dbReference type="PRINTS" id="PR00237">
    <property type="entry name" value="GPCRRHODOPSN"/>
</dbReference>
<keyword evidence="5 10" id="KW-0297">G-protein coupled receptor</keyword>
<dbReference type="GO" id="GO:0032400">
    <property type="term" value="P:melanosome localization"/>
    <property type="evidence" value="ECO:0007669"/>
    <property type="project" value="Ensembl"/>
</dbReference>
<reference evidence="14" key="3">
    <citation type="submission" date="2025-09" db="UniProtKB">
        <authorList>
            <consortium name="Ensembl"/>
        </authorList>
    </citation>
    <scope>IDENTIFICATION</scope>
</reference>
<keyword evidence="9 10" id="KW-0807">Transducer</keyword>
<dbReference type="Proteomes" id="UP000008672">
    <property type="component" value="Unassembled WGS sequence"/>
</dbReference>
<dbReference type="InterPro" id="IPR000276">
    <property type="entry name" value="GPCR_Rhodpsn"/>
</dbReference>
<dbReference type="SUPFAM" id="SSF81321">
    <property type="entry name" value="Family A G protein-coupled receptor-like"/>
    <property type="match status" value="1"/>
</dbReference>
<evidence type="ECO:0000256" key="1">
    <source>
        <dbReference type="ARBA" id="ARBA00004651"/>
    </source>
</evidence>
<evidence type="ECO:0000256" key="5">
    <source>
        <dbReference type="ARBA" id="ARBA00023040"/>
    </source>
</evidence>
<dbReference type="GO" id="GO:0007218">
    <property type="term" value="P:neuropeptide signaling pathway"/>
    <property type="evidence" value="ECO:0007669"/>
    <property type="project" value="TreeGrafter"/>
</dbReference>
<dbReference type="HOGENOM" id="CLU_009579_8_1_1"/>
<reference evidence="14" key="2">
    <citation type="submission" date="2025-08" db="UniProtKB">
        <authorList>
            <consortium name="Ensembl"/>
        </authorList>
    </citation>
    <scope>IDENTIFICATION</scope>
</reference>
<feature type="transmembrane region" description="Helical" evidence="12">
    <location>
        <begin position="306"/>
        <end position="329"/>
    </location>
</feature>
<dbReference type="InterPro" id="IPR008361">
    <property type="entry name" value="MCH_rcpt"/>
</dbReference>
<organism evidence="14 15">
    <name type="scientific">Latimeria chalumnae</name>
    <name type="common">Coelacanth</name>
    <dbReference type="NCBI Taxonomy" id="7897"/>
    <lineage>
        <taxon>Eukaryota</taxon>
        <taxon>Metazoa</taxon>
        <taxon>Chordata</taxon>
        <taxon>Craniata</taxon>
        <taxon>Vertebrata</taxon>
        <taxon>Euteleostomi</taxon>
        <taxon>Coelacanthiformes</taxon>
        <taxon>Coelacanthidae</taxon>
        <taxon>Latimeria</taxon>
    </lineage>
</organism>
<feature type="compositionally biased region" description="Polar residues" evidence="11">
    <location>
        <begin position="363"/>
        <end position="373"/>
    </location>
</feature>
<dbReference type="InterPro" id="IPR017452">
    <property type="entry name" value="GPCR_Rhodpsn_7TM"/>
</dbReference>
<evidence type="ECO:0000256" key="9">
    <source>
        <dbReference type="ARBA" id="ARBA00023224"/>
    </source>
</evidence>
<feature type="transmembrane region" description="Helical" evidence="12">
    <location>
        <begin position="231"/>
        <end position="252"/>
    </location>
</feature>
<dbReference type="GO" id="GO:0005886">
    <property type="term" value="C:plasma membrane"/>
    <property type="evidence" value="ECO:0007669"/>
    <property type="project" value="UniProtKB-SubCell"/>
</dbReference>
<dbReference type="GO" id="GO:0043005">
    <property type="term" value="C:neuron projection"/>
    <property type="evidence" value="ECO:0007669"/>
    <property type="project" value="TreeGrafter"/>
</dbReference>
<dbReference type="OMA" id="CWAATTI"/>
<gene>
    <name evidence="14" type="primary">LOC102361481</name>
</gene>
<evidence type="ECO:0000256" key="3">
    <source>
        <dbReference type="ARBA" id="ARBA00022692"/>
    </source>
</evidence>
<reference evidence="15" key="1">
    <citation type="submission" date="2011-08" db="EMBL/GenBank/DDBJ databases">
        <title>The draft genome of Latimeria chalumnae.</title>
        <authorList>
            <person name="Di Palma F."/>
            <person name="Alfoldi J."/>
            <person name="Johnson J."/>
            <person name="Berlin A."/>
            <person name="Gnerre S."/>
            <person name="Jaffe D."/>
            <person name="MacCallum I."/>
            <person name="Young S."/>
            <person name="Walker B.J."/>
            <person name="Lander E."/>
            <person name="Lindblad-Toh K."/>
        </authorList>
    </citation>
    <scope>NUCLEOTIDE SEQUENCE [LARGE SCALE GENOMIC DNA]</scope>
    <source>
        <strain evidence="15">Wild caught</strain>
    </source>
</reference>
<dbReference type="Gene3D" id="1.20.1070.10">
    <property type="entry name" value="Rhodopsin 7-helix transmembrane proteins"/>
    <property type="match status" value="1"/>
</dbReference>
<evidence type="ECO:0000256" key="8">
    <source>
        <dbReference type="ARBA" id="ARBA00023180"/>
    </source>
</evidence>
<evidence type="ECO:0000256" key="11">
    <source>
        <dbReference type="SAM" id="MobiDB-lite"/>
    </source>
</evidence>
<evidence type="ECO:0000256" key="4">
    <source>
        <dbReference type="ARBA" id="ARBA00022989"/>
    </source>
</evidence>
<keyword evidence="3 10" id="KW-0812">Transmembrane</keyword>
<evidence type="ECO:0000313" key="15">
    <source>
        <dbReference type="Proteomes" id="UP000008672"/>
    </source>
</evidence>
<dbReference type="PANTHER" id="PTHR24229:SF108">
    <property type="entry name" value="MELANIN CONCENTRATING HORMONE RECEPTOR 2B"/>
    <property type="match status" value="1"/>
</dbReference>
<dbReference type="PROSITE" id="PS50262">
    <property type="entry name" value="G_PROTEIN_RECEP_F1_2"/>
    <property type="match status" value="1"/>
</dbReference>